<keyword evidence="3" id="KW-1185">Reference proteome</keyword>
<gene>
    <name evidence="2" type="ORF">ODALV1_LOCUS11550</name>
</gene>
<name>A0ABP1QPB6_9HEXA</name>
<sequence length="303" mass="34416">MSFKKLTSETLSKIRPELEQKLPISAMMLNIINVVLINSKNPEDDCCTIFGYNGASDITNLFIVAVFLLLNQDKFSVIYTHDTIVTDEMLTAFSELHDWSKPYMFGAVPESFLGHLEKIVDQNGGKLLKRPSAAVYLPLEDSVGLNLCKVDLEDDFEVDRLTIENATKVNTHWRYGSIVDHKRIAEAIKTLKSAGVFKRTKHPKTGEISSSRTNEDLVSWIVFRQIGTLNALYTVDDYRRRGLARWALEAASKWLAEAGFIPVCDIEEYNEDSRKLVDKIGFKLIQTVFWMTYEPSNGHALQE</sequence>
<dbReference type="CDD" id="cd04301">
    <property type="entry name" value="NAT_SF"/>
    <property type="match status" value="1"/>
</dbReference>
<dbReference type="InterPro" id="IPR053225">
    <property type="entry name" value="Acyl-CoA_N-acyltransferase"/>
</dbReference>
<dbReference type="Proteomes" id="UP001642540">
    <property type="component" value="Unassembled WGS sequence"/>
</dbReference>
<reference evidence="2 3" key="1">
    <citation type="submission" date="2024-08" db="EMBL/GenBank/DDBJ databases">
        <authorList>
            <person name="Cucini C."/>
            <person name="Frati F."/>
        </authorList>
    </citation>
    <scope>NUCLEOTIDE SEQUENCE [LARGE SCALE GENOMIC DNA]</scope>
</reference>
<dbReference type="EMBL" id="CAXLJM020000035">
    <property type="protein sequence ID" value="CAL8103772.1"/>
    <property type="molecule type" value="Genomic_DNA"/>
</dbReference>
<accession>A0ABP1QPB6</accession>
<feature type="domain" description="N-acetyltransferase" evidence="1">
    <location>
        <begin position="161"/>
        <end position="303"/>
    </location>
</feature>
<proteinExistence type="predicted"/>
<evidence type="ECO:0000313" key="2">
    <source>
        <dbReference type="EMBL" id="CAL8103772.1"/>
    </source>
</evidence>
<dbReference type="SUPFAM" id="SSF55729">
    <property type="entry name" value="Acyl-CoA N-acyltransferases (Nat)"/>
    <property type="match status" value="1"/>
</dbReference>
<dbReference type="InterPro" id="IPR000182">
    <property type="entry name" value="GNAT_dom"/>
</dbReference>
<dbReference type="InterPro" id="IPR016181">
    <property type="entry name" value="Acyl_CoA_acyltransferase"/>
</dbReference>
<organism evidence="2 3">
    <name type="scientific">Orchesella dallaii</name>
    <dbReference type="NCBI Taxonomy" id="48710"/>
    <lineage>
        <taxon>Eukaryota</taxon>
        <taxon>Metazoa</taxon>
        <taxon>Ecdysozoa</taxon>
        <taxon>Arthropoda</taxon>
        <taxon>Hexapoda</taxon>
        <taxon>Collembola</taxon>
        <taxon>Entomobryomorpha</taxon>
        <taxon>Entomobryoidea</taxon>
        <taxon>Orchesellidae</taxon>
        <taxon>Orchesellinae</taxon>
        <taxon>Orchesella</taxon>
    </lineage>
</organism>
<dbReference type="InterPro" id="IPR013653">
    <property type="entry name" value="GCN5-like_dom"/>
</dbReference>
<comment type="caution">
    <text evidence="2">The sequence shown here is derived from an EMBL/GenBank/DDBJ whole genome shotgun (WGS) entry which is preliminary data.</text>
</comment>
<dbReference type="Gene3D" id="3.40.630.30">
    <property type="match status" value="2"/>
</dbReference>
<dbReference type="PROSITE" id="PS51186">
    <property type="entry name" value="GNAT"/>
    <property type="match status" value="1"/>
</dbReference>
<dbReference type="PANTHER" id="PTHR20958:SF6">
    <property type="entry name" value="GLYCINE N-ACYLTRANSFERASE-LIKE PROTEIN"/>
    <property type="match status" value="1"/>
</dbReference>
<evidence type="ECO:0000259" key="1">
    <source>
        <dbReference type="PROSITE" id="PS51186"/>
    </source>
</evidence>
<dbReference type="PANTHER" id="PTHR20958">
    <property type="entry name" value="GLYCINE N-ACYLTRANSFERASE-LIKE PROTEIN"/>
    <property type="match status" value="1"/>
</dbReference>
<protein>
    <recommendedName>
        <fullName evidence="1">N-acetyltransferase domain-containing protein</fullName>
    </recommendedName>
</protein>
<dbReference type="Pfam" id="PF08445">
    <property type="entry name" value="FR47"/>
    <property type="match status" value="1"/>
</dbReference>
<evidence type="ECO:0000313" key="3">
    <source>
        <dbReference type="Proteomes" id="UP001642540"/>
    </source>
</evidence>